<feature type="non-terminal residue" evidence="8">
    <location>
        <position position="105"/>
    </location>
</feature>
<evidence type="ECO:0000256" key="2">
    <source>
        <dbReference type="ARBA" id="ARBA00022695"/>
    </source>
</evidence>
<keyword evidence="3" id="KW-0540">Nuclease</keyword>
<dbReference type="InterPro" id="IPR001584">
    <property type="entry name" value="Integrase_cat-core"/>
</dbReference>
<keyword evidence="4" id="KW-0255">Endonuclease</keyword>
<gene>
    <name evidence="8" type="primary">Ervk25_1</name>
    <name evidence="8" type="ORF">HYDTET_R15173</name>
</gene>
<evidence type="ECO:0000313" key="8">
    <source>
        <dbReference type="EMBL" id="NXH72887.1"/>
    </source>
</evidence>
<keyword evidence="1" id="KW-0808">Transferase</keyword>
<evidence type="ECO:0000256" key="3">
    <source>
        <dbReference type="ARBA" id="ARBA00022722"/>
    </source>
</evidence>
<dbReference type="PANTHER" id="PTHR41694:SF3">
    <property type="entry name" value="RNA-DIRECTED DNA POLYMERASE-RELATED"/>
    <property type="match status" value="1"/>
</dbReference>
<dbReference type="GO" id="GO:0035613">
    <property type="term" value="F:RNA stem-loop binding"/>
    <property type="evidence" value="ECO:0007669"/>
    <property type="project" value="TreeGrafter"/>
</dbReference>
<dbReference type="GO" id="GO:0015074">
    <property type="term" value="P:DNA integration"/>
    <property type="evidence" value="ECO:0007669"/>
    <property type="project" value="InterPro"/>
</dbReference>
<name>A0A7K9MDV8_OCETE</name>
<dbReference type="SUPFAM" id="SSF53098">
    <property type="entry name" value="Ribonuclease H-like"/>
    <property type="match status" value="1"/>
</dbReference>
<organism evidence="8 9">
    <name type="scientific">Oceanodroma tethys</name>
    <name type="common">Wedge-rumped storm-petrel</name>
    <name type="synonym">Hydrobates tethys</name>
    <dbReference type="NCBI Taxonomy" id="79633"/>
    <lineage>
        <taxon>Eukaryota</taxon>
        <taxon>Metazoa</taxon>
        <taxon>Chordata</taxon>
        <taxon>Craniata</taxon>
        <taxon>Vertebrata</taxon>
        <taxon>Euteleostomi</taxon>
        <taxon>Archelosauria</taxon>
        <taxon>Archosauria</taxon>
        <taxon>Dinosauria</taxon>
        <taxon>Saurischia</taxon>
        <taxon>Theropoda</taxon>
        <taxon>Coelurosauria</taxon>
        <taxon>Aves</taxon>
        <taxon>Neognathae</taxon>
        <taxon>Neoaves</taxon>
        <taxon>Aequornithes</taxon>
        <taxon>Procellariiformes</taxon>
        <taxon>Hydrobatidae</taxon>
        <taxon>Oceanodroma</taxon>
    </lineage>
</organism>
<evidence type="ECO:0000256" key="4">
    <source>
        <dbReference type="ARBA" id="ARBA00022759"/>
    </source>
</evidence>
<dbReference type="AlphaFoldDB" id="A0A7K9MDV8"/>
<dbReference type="PROSITE" id="PS50994">
    <property type="entry name" value="INTEGRASE"/>
    <property type="match status" value="1"/>
</dbReference>
<evidence type="ECO:0000259" key="7">
    <source>
        <dbReference type="PROSITE" id="PS50994"/>
    </source>
</evidence>
<evidence type="ECO:0000256" key="6">
    <source>
        <dbReference type="ARBA" id="ARBA00022918"/>
    </source>
</evidence>
<dbReference type="GO" id="GO:0003964">
    <property type="term" value="F:RNA-directed DNA polymerase activity"/>
    <property type="evidence" value="ECO:0007669"/>
    <property type="project" value="UniProtKB-KW"/>
</dbReference>
<dbReference type="InterPro" id="IPR036397">
    <property type="entry name" value="RNaseH_sf"/>
</dbReference>
<dbReference type="Pfam" id="PF00665">
    <property type="entry name" value="rve"/>
    <property type="match status" value="1"/>
</dbReference>
<dbReference type="PANTHER" id="PTHR41694">
    <property type="entry name" value="ENDOGENOUS RETROVIRUS GROUP K MEMBER POL PROTEIN"/>
    <property type="match status" value="1"/>
</dbReference>
<keyword evidence="5" id="KW-0378">Hydrolase</keyword>
<evidence type="ECO:0000313" key="9">
    <source>
        <dbReference type="Proteomes" id="UP000527232"/>
    </source>
</evidence>
<dbReference type="Proteomes" id="UP000527232">
    <property type="component" value="Unassembled WGS sequence"/>
</dbReference>
<keyword evidence="6" id="KW-0695">RNA-directed DNA polymerase</keyword>
<dbReference type="InterPro" id="IPR012337">
    <property type="entry name" value="RNaseH-like_sf"/>
</dbReference>
<evidence type="ECO:0000256" key="5">
    <source>
        <dbReference type="ARBA" id="ARBA00022801"/>
    </source>
</evidence>
<dbReference type="GO" id="GO:0004519">
    <property type="term" value="F:endonuclease activity"/>
    <property type="evidence" value="ECO:0007669"/>
    <property type="project" value="UniProtKB-KW"/>
</dbReference>
<dbReference type="GO" id="GO:0016787">
    <property type="term" value="F:hydrolase activity"/>
    <property type="evidence" value="ECO:0007669"/>
    <property type="project" value="UniProtKB-KW"/>
</dbReference>
<dbReference type="OrthoDB" id="9359997at2759"/>
<feature type="non-terminal residue" evidence="8">
    <location>
        <position position="1"/>
    </location>
</feature>
<dbReference type="EMBL" id="VWZR01010269">
    <property type="protein sequence ID" value="NXH72887.1"/>
    <property type="molecule type" value="Genomic_DNA"/>
</dbReference>
<protein>
    <submittedName>
        <fullName evidence="8">POK25 protein</fullName>
    </submittedName>
</protein>
<sequence length="105" mass="11853">RGLQPLSLWQMDVTHVMEFGRFKYVHVSIDTYCHALYASCHTGEKSHDVIRHLLSAFSALGVHHRLKTDNAPAYSSQRLATFFQQWGVTHVTGIPYSPTGQAIVE</sequence>
<accession>A0A7K9MDV8</accession>
<evidence type="ECO:0000256" key="1">
    <source>
        <dbReference type="ARBA" id="ARBA00022679"/>
    </source>
</evidence>
<keyword evidence="2" id="KW-0548">Nucleotidyltransferase</keyword>
<dbReference type="Gene3D" id="3.30.420.10">
    <property type="entry name" value="Ribonuclease H-like superfamily/Ribonuclease H"/>
    <property type="match status" value="1"/>
</dbReference>
<proteinExistence type="predicted"/>
<feature type="domain" description="Integrase catalytic" evidence="7">
    <location>
        <begin position="1"/>
        <end position="105"/>
    </location>
</feature>
<reference evidence="8 9" key="1">
    <citation type="submission" date="2019-09" db="EMBL/GenBank/DDBJ databases">
        <title>Bird 10,000 Genomes (B10K) Project - Family phase.</title>
        <authorList>
            <person name="Zhang G."/>
        </authorList>
    </citation>
    <scope>NUCLEOTIDE SEQUENCE [LARGE SCALE GENOMIC DNA]</scope>
    <source>
        <strain evidence="8">B10K-DU-001-32</strain>
        <tissue evidence="8">Muscle</tissue>
    </source>
</reference>
<comment type="caution">
    <text evidence="8">The sequence shown here is derived from an EMBL/GenBank/DDBJ whole genome shotgun (WGS) entry which is preliminary data.</text>
</comment>
<keyword evidence="9" id="KW-1185">Reference proteome</keyword>